<evidence type="ECO:0000313" key="7">
    <source>
        <dbReference type="Proteomes" id="UP000738431"/>
    </source>
</evidence>
<name>A0ABZ1CA26_9BACT</name>
<accession>A0ABZ1CA26</accession>
<keyword evidence="4" id="KW-0456">Lyase</keyword>
<proteinExistence type="inferred from homology"/>
<dbReference type="SUPFAM" id="SSF53383">
    <property type="entry name" value="PLP-dependent transferases"/>
    <property type="match status" value="1"/>
</dbReference>
<organism evidence="6 7">
    <name type="scientific">Actomonas aquatica</name>
    <dbReference type="NCBI Taxonomy" id="2866162"/>
    <lineage>
        <taxon>Bacteria</taxon>
        <taxon>Pseudomonadati</taxon>
        <taxon>Verrucomicrobiota</taxon>
        <taxon>Opitutia</taxon>
        <taxon>Opitutales</taxon>
        <taxon>Opitutaceae</taxon>
        <taxon>Actomonas</taxon>
    </lineage>
</organism>
<dbReference type="InterPro" id="IPR015422">
    <property type="entry name" value="PyrdxlP-dep_Trfase_small"/>
</dbReference>
<keyword evidence="7" id="KW-1185">Reference proteome</keyword>
<dbReference type="PANTHER" id="PTHR48097:SF5">
    <property type="entry name" value="LOW SPECIFICITY L-THREONINE ALDOLASE"/>
    <property type="match status" value="1"/>
</dbReference>
<evidence type="ECO:0000259" key="5">
    <source>
        <dbReference type="Pfam" id="PF01212"/>
    </source>
</evidence>
<dbReference type="Proteomes" id="UP000738431">
    <property type="component" value="Chromosome"/>
</dbReference>
<evidence type="ECO:0000256" key="4">
    <source>
        <dbReference type="PIRNR" id="PIRNR038940"/>
    </source>
</evidence>
<dbReference type="InterPro" id="IPR001597">
    <property type="entry name" value="ArAA_b-elim_lyase/Thr_aldolase"/>
</dbReference>
<reference evidence="6 7" key="2">
    <citation type="submission" date="2023-12" db="EMBL/GenBank/DDBJ databases">
        <title>Description of an unclassified Opitutus bacterium of Verrucomicrobiota.</title>
        <authorList>
            <person name="Zhang D.-F."/>
        </authorList>
    </citation>
    <scope>NUCLEOTIDE SEQUENCE [LARGE SCALE GENOMIC DNA]</scope>
    <source>
        <strain evidence="6 7">WL0086</strain>
    </source>
</reference>
<dbReference type="Gene3D" id="3.40.640.10">
    <property type="entry name" value="Type I PLP-dependent aspartate aminotransferase-like (Major domain)"/>
    <property type="match status" value="1"/>
</dbReference>
<dbReference type="Pfam" id="PF01212">
    <property type="entry name" value="Beta_elim_lyase"/>
    <property type="match status" value="1"/>
</dbReference>
<gene>
    <name evidence="6" type="ORF">K1X11_003955</name>
</gene>
<feature type="domain" description="Aromatic amino acid beta-eliminating lyase/threonine aldolase" evidence="5">
    <location>
        <begin position="9"/>
        <end position="302"/>
    </location>
</feature>
<comment type="function">
    <text evidence="4">Catalyzes the cleavage of L-allo-threonine and L-threonine to glycine and acetaldehyde.</text>
</comment>
<comment type="similarity">
    <text evidence="2 4">Belongs to the threonine aldolase family.</text>
</comment>
<dbReference type="RefSeq" id="WP_221032977.1">
    <property type="nucleotide sequence ID" value="NZ_CP139781.1"/>
</dbReference>
<dbReference type="PANTHER" id="PTHR48097">
    <property type="entry name" value="L-THREONINE ALDOLASE-RELATED"/>
    <property type="match status" value="1"/>
</dbReference>
<dbReference type="InterPro" id="IPR015421">
    <property type="entry name" value="PyrdxlP-dep_Trfase_major"/>
</dbReference>
<evidence type="ECO:0000256" key="3">
    <source>
        <dbReference type="ARBA" id="ARBA00022898"/>
    </source>
</evidence>
<evidence type="ECO:0000256" key="1">
    <source>
        <dbReference type="ARBA" id="ARBA00001933"/>
    </source>
</evidence>
<comment type="catalytic activity">
    <reaction evidence="4">
        <text>L-allo-threonine = acetaldehyde + glycine</text>
        <dbReference type="Rhea" id="RHEA:26209"/>
        <dbReference type="ChEBI" id="CHEBI:15343"/>
        <dbReference type="ChEBI" id="CHEBI:57305"/>
        <dbReference type="ChEBI" id="CHEBI:58585"/>
        <dbReference type="EC" id="4.1.2.48"/>
    </reaction>
</comment>
<comment type="cofactor">
    <cofactor evidence="1 4">
        <name>pyridoxal 5'-phosphate</name>
        <dbReference type="ChEBI" id="CHEBI:597326"/>
    </cofactor>
</comment>
<dbReference type="PIRSF" id="PIRSF038940">
    <property type="entry name" value="Low_specificity_LTA"/>
    <property type="match status" value="1"/>
</dbReference>
<evidence type="ECO:0000256" key="2">
    <source>
        <dbReference type="ARBA" id="ARBA00006966"/>
    </source>
</evidence>
<dbReference type="InterPro" id="IPR015424">
    <property type="entry name" value="PyrdxlP-dep_Trfase"/>
</dbReference>
<protein>
    <recommendedName>
        <fullName evidence="4">L-threonine aldolase</fullName>
        <ecNumber evidence="4">4.1.2.48</ecNumber>
    </recommendedName>
</protein>
<keyword evidence="3 4" id="KW-0663">Pyridoxal phosphate</keyword>
<dbReference type="Gene3D" id="3.90.1150.10">
    <property type="entry name" value="Aspartate Aminotransferase, domain 1"/>
    <property type="match status" value="1"/>
</dbReference>
<comment type="catalytic activity">
    <reaction evidence="4">
        <text>L-threonine = acetaldehyde + glycine</text>
        <dbReference type="Rhea" id="RHEA:19625"/>
        <dbReference type="ChEBI" id="CHEBI:15343"/>
        <dbReference type="ChEBI" id="CHEBI:57305"/>
        <dbReference type="ChEBI" id="CHEBI:57926"/>
        <dbReference type="EC" id="4.1.2.48"/>
    </reaction>
</comment>
<reference evidence="6 7" key="1">
    <citation type="submission" date="2021-08" db="EMBL/GenBank/DDBJ databases">
        <authorList>
            <person name="Zhang D."/>
            <person name="Zhang A."/>
            <person name="Wang L."/>
        </authorList>
    </citation>
    <scope>NUCLEOTIDE SEQUENCE [LARGE SCALE GENOMIC DNA]</scope>
    <source>
        <strain evidence="6 7">WL0086</strain>
    </source>
</reference>
<sequence length="352" mass="39124">MSDSEFHHFASDNTSGICPEAWAALQAANTGFEPSYGDDEWTTRACDLIRTVFDKPDAEIFFVFNGTAANSLVLASLCQSYHSVVCHEVAHVETDECGAPEFFSNGTKILTATGPHGKLTPAAVERIIRKRTDIHYPKPRVLSLTQSTEFGTVYTTAEINALCTLAHAHQLNVHMDGARFANAAAALREREGATPADFTWRAGVDVLSFGGTKNGMNTSEAVVFFRPELAREFDYRCKQAGQLASKMRFLSSQWVGMLENDNWLRHAGHANTMTRRLADAVRDIPGVELFIEPEVNAVFVDMPPAVAAAMHHRGWHFHNFLGPERYRLMCSWATQETEIENFARDLREVVAV</sequence>
<evidence type="ECO:0000313" key="6">
    <source>
        <dbReference type="EMBL" id="WRQ88544.1"/>
    </source>
</evidence>
<dbReference type="EC" id="4.1.2.48" evidence="4"/>
<dbReference type="InterPro" id="IPR026273">
    <property type="entry name" value="Low_specificity_L-TA_bact"/>
</dbReference>
<dbReference type="CDD" id="cd06502">
    <property type="entry name" value="TA_like"/>
    <property type="match status" value="1"/>
</dbReference>
<dbReference type="EMBL" id="CP139781">
    <property type="protein sequence ID" value="WRQ88544.1"/>
    <property type="molecule type" value="Genomic_DNA"/>
</dbReference>